<comment type="caution">
    <text evidence="1">The sequence shown here is derived from an EMBL/GenBank/DDBJ whole genome shotgun (WGS) entry which is preliminary data.</text>
</comment>
<dbReference type="Proteomes" id="UP001054252">
    <property type="component" value="Unassembled WGS sequence"/>
</dbReference>
<dbReference type="AlphaFoldDB" id="A0AAV5IW79"/>
<reference evidence="1 2" key="1">
    <citation type="journal article" date="2021" name="Commun. Biol.">
        <title>The genome of Shorea leprosula (Dipterocarpaceae) highlights the ecological relevance of drought in aseasonal tropical rainforests.</title>
        <authorList>
            <person name="Ng K.K.S."/>
            <person name="Kobayashi M.J."/>
            <person name="Fawcett J.A."/>
            <person name="Hatakeyama M."/>
            <person name="Paape T."/>
            <person name="Ng C.H."/>
            <person name="Ang C.C."/>
            <person name="Tnah L.H."/>
            <person name="Lee C.T."/>
            <person name="Nishiyama T."/>
            <person name="Sese J."/>
            <person name="O'Brien M.J."/>
            <person name="Copetti D."/>
            <person name="Mohd Noor M.I."/>
            <person name="Ong R.C."/>
            <person name="Putra M."/>
            <person name="Sireger I.Z."/>
            <person name="Indrioko S."/>
            <person name="Kosugi Y."/>
            <person name="Izuno A."/>
            <person name="Isagi Y."/>
            <person name="Lee S.L."/>
            <person name="Shimizu K.K."/>
        </authorList>
    </citation>
    <scope>NUCLEOTIDE SEQUENCE [LARGE SCALE GENOMIC DNA]</scope>
    <source>
        <strain evidence="1">214</strain>
    </source>
</reference>
<evidence type="ECO:0000313" key="1">
    <source>
        <dbReference type="EMBL" id="GKV06111.1"/>
    </source>
</evidence>
<sequence length="40" mass="4681">MILILHSAIHPEFHRFFLLLPCSSSTEKCRVFFLCLTDDV</sequence>
<accession>A0AAV5IW79</accession>
<organism evidence="1 2">
    <name type="scientific">Rubroshorea leprosula</name>
    <dbReference type="NCBI Taxonomy" id="152421"/>
    <lineage>
        <taxon>Eukaryota</taxon>
        <taxon>Viridiplantae</taxon>
        <taxon>Streptophyta</taxon>
        <taxon>Embryophyta</taxon>
        <taxon>Tracheophyta</taxon>
        <taxon>Spermatophyta</taxon>
        <taxon>Magnoliopsida</taxon>
        <taxon>eudicotyledons</taxon>
        <taxon>Gunneridae</taxon>
        <taxon>Pentapetalae</taxon>
        <taxon>rosids</taxon>
        <taxon>malvids</taxon>
        <taxon>Malvales</taxon>
        <taxon>Dipterocarpaceae</taxon>
        <taxon>Rubroshorea</taxon>
    </lineage>
</organism>
<proteinExistence type="predicted"/>
<dbReference type="EMBL" id="BPVZ01000024">
    <property type="protein sequence ID" value="GKV06111.1"/>
    <property type="molecule type" value="Genomic_DNA"/>
</dbReference>
<protein>
    <submittedName>
        <fullName evidence="1">Uncharacterized protein</fullName>
    </submittedName>
</protein>
<keyword evidence="2" id="KW-1185">Reference proteome</keyword>
<gene>
    <name evidence="1" type="ORF">SLEP1_g18040</name>
</gene>
<evidence type="ECO:0000313" key="2">
    <source>
        <dbReference type="Proteomes" id="UP001054252"/>
    </source>
</evidence>
<name>A0AAV5IW79_9ROSI</name>